<dbReference type="PANTHER" id="PTHR43280">
    <property type="entry name" value="ARAC-FAMILY TRANSCRIPTIONAL REGULATOR"/>
    <property type="match status" value="1"/>
</dbReference>
<name>A0AAE3FIH8_9BACT</name>
<dbReference type="Gene3D" id="1.10.10.60">
    <property type="entry name" value="Homeodomain-like"/>
    <property type="match status" value="1"/>
</dbReference>
<evidence type="ECO:0000313" key="6">
    <source>
        <dbReference type="Proteomes" id="UP001139365"/>
    </source>
</evidence>
<sequence length="245" mass="26784">MKIQIITAWEAQRCAGLSVAPHAHGYYEAVFYPEGGGCGRIAESDYEFFPGCFAVIPQRVFHSERHAEDGRVICIGFSGSGISSAAGVFRDADGELVSLARRTVREIAEQLPGYDRLSGLIAEEMLILIGRLTGGGQSGERDLGYAAEFIRGNCHEKLSLPSVAAQLNISYEYFRHCFAARYGVSPAKYLLSARISAAEKLLSGSDESCTGIAERCGFSDSSQFAMLFRRETGMTPTGYRKKHRE</sequence>
<dbReference type="GO" id="GO:0043565">
    <property type="term" value="F:sequence-specific DNA binding"/>
    <property type="evidence" value="ECO:0007669"/>
    <property type="project" value="InterPro"/>
</dbReference>
<dbReference type="Gene3D" id="2.60.120.10">
    <property type="entry name" value="Jelly Rolls"/>
    <property type="match status" value="1"/>
</dbReference>
<protein>
    <submittedName>
        <fullName evidence="5">Helix-turn-helix domain-containing protein</fullName>
    </submittedName>
</protein>
<dbReference type="InterPro" id="IPR014710">
    <property type="entry name" value="RmlC-like_jellyroll"/>
</dbReference>
<dbReference type="InterPro" id="IPR009057">
    <property type="entry name" value="Homeodomain-like_sf"/>
</dbReference>
<dbReference type="PANTHER" id="PTHR43280:SF2">
    <property type="entry name" value="HTH-TYPE TRANSCRIPTIONAL REGULATOR EXSA"/>
    <property type="match status" value="1"/>
</dbReference>
<evidence type="ECO:0000256" key="1">
    <source>
        <dbReference type="ARBA" id="ARBA00023015"/>
    </source>
</evidence>
<dbReference type="PROSITE" id="PS01124">
    <property type="entry name" value="HTH_ARAC_FAMILY_2"/>
    <property type="match status" value="1"/>
</dbReference>
<dbReference type="EMBL" id="JALEMU010000115">
    <property type="protein sequence ID" value="MCI5756055.1"/>
    <property type="molecule type" value="Genomic_DNA"/>
</dbReference>
<keyword evidence="1" id="KW-0805">Transcription regulation</keyword>
<proteinExistence type="predicted"/>
<keyword evidence="2" id="KW-0238">DNA-binding</keyword>
<gene>
    <name evidence="5" type="ORF">MR241_07155</name>
</gene>
<comment type="caution">
    <text evidence="5">The sequence shown here is derived from an EMBL/GenBank/DDBJ whole genome shotgun (WGS) entry which is preliminary data.</text>
</comment>
<dbReference type="GO" id="GO:0003700">
    <property type="term" value="F:DNA-binding transcription factor activity"/>
    <property type="evidence" value="ECO:0007669"/>
    <property type="project" value="InterPro"/>
</dbReference>
<evidence type="ECO:0000256" key="2">
    <source>
        <dbReference type="ARBA" id="ARBA00023125"/>
    </source>
</evidence>
<evidence type="ECO:0000256" key="3">
    <source>
        <dbReference type="ARBA" id="ARBA00023163"/>
    </source>
</evidence>
<evidence type="ECO:0000259" key="4">
    <source>
        <dbReference type="PROSITE" id="PS01124"/>
    </source>
</evidence>
<evidence type="ECO:0000313" key="5">
    <source>
        <dbReference type="EMBL" id="MCI5756055.1"/>
    </source>
</evidence>
<dbReference type="Pfam" id="PF12833">
    <property type="entry name" value="HTH_18"/>
    <property type="match status" value="1"/>
</dbReference>
<dbReference type="Proteomes" id="UP001139365">
    <property type="component" value="Unassembled WGS sequence"/>
</dbReference>
<dbReference type="SMART" id="SM00342">
    <property type="entry name" value="HTH_ARAC"/>
    <property type="match status" value="1"/>
</dbReference>
<dbReference type="SUPFAM" id="SSF46689">
    <property type="entry name" value="Homeodomain-like"/>
    <property type="match status" value="2"/>
</dbReference>
<dbReference type="InterPro" id="IPR018060">
    <property type="entry name" value="HTH_AraC"/>
</dbReference>
<dbReference type="InterPro" id="IPR020449">
    <property type="entry name" value="Tscrpt_reg_AraC-type_HTH"/>
</dbReference>
<feature type="domain" description="HTH araC/xylS-type" evidence="4">
    <location>
        <begin position="144"/>
        <end position="242"/>
    </location>
</feature>
<organism evidence="5 6">
    <name type="scientific">Candidatus Colimorpha enterica</name>
    <dbReference type="NCBI Taxonomy" id="3083063"/>
    <lineage>
        <taxon>Bacteria</taxon>
        <taxon>Pseudomonadati</taxon>
        <taxon>Bacteroidota</taxon>
        <taxon>Bacteroidia</taxon>
        <taxon>Bacteroidales</taxon>
        <taxon>Candidatus Colimorpha</taxon>
    </lineage>
</organism>
<dbReference type="AlphaFoldDB" id="A0AAE3FIH8"/>
<keyword evidence="3" id="KW-0804">Transcription</keyword>
<accession>A0AAE3FIH8</accession>
<dbReference type="PRINTS" id="PR00032">
    <property type="entry name" value="HTHARAC"/>
</dbReference>
<dbReference type="InterPro" id="IPR037923">
    <property type="entry name" value="HTH-like"/>
</dbReference>
<dbReference type="CDD" id="cd02208">
    <property type="entry name" value="cupin_RmlC-like"/>
    <property type="match status" value="1"/>
</dbReference>
<dbReference type="SUPFAM" id="SSF51215">
    <property type="entry name" value="Regulatory protein AraC"/>
    <property type="match status" value="1"/>
</dbReference>
<reference evidence="5 6" key="1">
    <citation type="submission" date="2022-03" db="EMBL/GenBank/DDBJ databases">
        <title>Metagenome-assembled genomes from swine fecal metagenomes.</title>
        <authorList>
            <person name="Holman D.B."/>
            <person name="Kommadath A."/>
        </authorList>
    </citation>
    <scope>NUCLEOTIDE SEQUENCE [LARGE SCALE GENOMIC DNA]</scope>
    <source>
        <strain evidence="5">SUG147</strain>
    </source>
</reference>